<comment type="caution">
    <text evidence="1">The sequence shown here is derived from an EMBL/GenBank/DDBJ whole genome shotgun (WGS) entry which is preliminary data.</text>
</comment>
<gene>
    <name evidence="1" type="ORF">N3K66_001695</name>
</gene>
<proteinExistence type="predicted"/>
<accession>A0ACC0V9A2</accession>
<protein>
    <submittedName>
        <fullName evidence="1">Uncharacterized protein</fullName>
    </submittedName>
</protein>
<reference evidence="1" key="1">
    <citation type="submission" date="2022-10" db="EMBL/GenBank/DDBJ databases">
        <title>Complete Genome of Trichothecium roseum strain YXFP-22015, a Plant Pathogen Isolated from Citrus.</title>
        <authorList>
            <person name="Wang Y."/>
            <person name="Zhu L."/>
        </authorList>
    </citation>
    <scope>NUCLEOTIDE SEQUENCE</scope>
    <source>
        <strain evidence="1">YXFP-22015</strain>
    </source>
</reference>
<evidence type="ECO:0000313" key="1">
    <source>
        <dbReference type="EMBL" id="KAI9902343.1"/>
    </source>
</evidence>
<organism evidence="1 2">
    <name type="scientific">Trichothecium roseum</name>
    <dbReference type="NCBI Taxonomy" id="47278"/>
    <lineage>
        <taxon>Eukaryota</taxon>
        <taxon>Fungi</taxon>
        <taxon>Dikarya</taxon>
        <taxon>Ascomycota</taxon>
        <taxon>Pezizomycotina</taxon>
        <taxon>Sordariomycetes</taxon>
        <taxon>Hypocreomycetidae</taxon>
        <taxon>Hypocreales</taxon>
        <taxon>Hypocreales incertae sedis</taxon>
        <taxon>Trichothecium</taxon>
    </lineage>
</organism>
<sequence>MPPQPSEASPNVPNMRRRRRRRRRIRLPTLSAVIHSACRCLGWLTSLASIVLMAYIIKCWPTVSAAISASLIGLAIALLNDSWEMIAHIDPTDSFKPLNPARAVLHDLFSLAVCMGGLLLLLFADIREEHEAERSGHSLDDDYQTKRKYLNVAQWFLAVVAIWRFVFAIWGGCHCTSQRRSARNRARLGTDSVPPI</sequence>
<dbReference type="EMBL" id="CM047941">
    <property type="protein sequence ID" value="KAI9902343.1"/>
    <property type="molecule type" value="Genomic_DNA"/>
</dbReference>
<name>A0ACC0V9A2_9HYPO</name>
<dbReference type="Proteomes" id="UP001163324">
    <property type="component" value="Chromosome 2"/>
</dbReference>
<evidence type="ECO:0000313" key="2">
    <source>
        <dbReference type="Proteomes" id="UP001163324"/>
    </source>
</evidence>
<keyword evidence="2" id="KW-1185">Reference proteome</keyword>